<dbReference type="InterPro" id="IPR054252">
    <property type="entry name" value="Pam3_gp18"/>
</dbReference>
<dbReference type="EMBL" id="BKAM01000007">
    <property type="protein sequence ID" value="GEP72038.1"/>
    <property type="molecule type" value="Genomic_DNA"/>
</dbReference>
<comment type="caution">
    <text evidence="2">The sequence shown here is derived from an EMBL/GenBank/DDBJ whole genome shotgun (WGS) entry which is preliminary data.</text>
</comment>
<evidence type="ECO:0000259" key="1">
    <source>
        <dbReference type="Pfam" id="PF22479"/>
    </source>
</evidence>
<dbReference type="Proteomes" id="UP000321569">
    <property type="component" value="Unassembled WGS sequence"/>
</dbReference>
<dbReference type="STRING" id="1423795.FD12_GL001386"/>
<dbReference type="AlphaFoldDB" id="A0A512PLH9"/>
<evidence type="ECO:0000313" key="3">
    <source>
        <dbReference type="Proteomes" id="UP000321569"/>
    </source>
</evidence>
<feature type="domain" description="Cyanophage baseplate Pam3 plug gp18" evidence="1">
    <location>
        <begin position="5"/>
        <end position="104"/>
    </location>
</feature>
<organism evidence="2 3">
    <name type="scientific">Lentilactobacillus rapi</name>
    <dbReference type="NCBI Taxonomy" id="481723"/>
    <lineage>
        <taxon>Bacteria</taxon>
        <taxon>Bacillati</taxon>
        <taxon>Bacillota</taxon>
        <taxon>Bacilli</taxon>
        <taxon>Lactobacillales</taxon>
        <taxon>Lactobacillaceae</taxon>
        <taxon>Lentilactobacillus</taxon>
    </lineage>
</organism>
<accession>A0A512PLH9</accession>
<gene>
    <name evidence="2" type="ORF">LRA02_09060</name>
</gene>
<proteinExistence type="predicted"/>
<protein>
    <recommendedName>
        <fullName evidence="1">Cyanophage baseplate Pam3 plug gp18 domain-containing protein</fullName>
    </recommendedName>
</protein>
<sequence length="128" mass="14439">MSVRNYVPVDVDDLPETFEYDLDGDTYELSFDYNDEGNFFTCSIADADNNAIVTGEKLVLNQALFNNIYDERLPDTNLIPMDESGQATYCGIDEFMETVFLYEDTVDPEDIENGQLPIDGDVEGGYDD</sequence>
<evidence type="ECO:0000313" key="2">
    <source>
        <dbReference type="EMBL" id="GEP72038.1"/>
    </source>
</evidence>
<reference evidence="2 3" key="1">
    <citation type="submission" date="2019-07" db="EMBL/GenBank/DDBJ databases">
        <title>Whole genome shotgun sequence of Lactobacillus rapi NBRC 109618.</title>
        <authorList>
            <person name="Hosoyama A."/>
            <person name="Uohara A."/>
            <person name="Ohji S."/>
            <person name="Ichikawa N."/>
        </authorList>
    </citation>
    <scope>NUCLEOTIDE SEQUENCE [LARGE SCALE GENOMIC DNA]</scope>
    <source>
        <strain evidence="2 3">NBRC 109618</strain>
    </source>
</reference>
<dbReference type="Pfam" id="PF22479">
    <property type="entry name" value="Pam3_gp18"/>
    <property type="match status" value="1"/>
</dbReference>
<dbReference type="RefSeq" id="WP_056981532.1">
    <property type="nucleotide sequence ID" value="NZ_BKAM01000007.1"/>
</dbReference>
<dbReference type="OrthoDB" id="1697005at2"/>
<name>A0A512PLH9_9LACO</name>